<evidence type="ECO:0000313" key="3">
    <source>
        <dbReference type="Proteomes" id="UP001595645"/>
    </source>
</evidence>
<keyword evidence="1" id="KW-1133">Transmembrane helix</keyword>
<accession>A0ABV7NSB6</accession>
<dbReference type="Proteomes" id="UP001595645">
    <property type="component" value="Unassembled WGS sequence"/>
</dbReference>
<evidence type="ECO:0000256" key="1">
    <source>
        <dbReference type="SAM" id="Phobius"/>
    </source>
</evidence>
<dbReference type="RefSeq" id="WP_378237309.1">
    <property type="nucleotide sequence ID" value="NZ_JBHRWK010000008.1"/>
</dbReference>
<name>A0ABV7NSB6_9PSEU</name>
<keyword evidence="1" id="KW-0812">Transmembrane</keyword>
<keyword evidence="1" id="KW-0472">Membrane</keyword>
<organism evidence="2 3">
    <name type="scientific">Amycolatopsis speibonae</name>
    <dbReference type="NCBI Taxonomy" id="1450224"/>
    <lineage>
        <taxon>Bacteria</taxon>
        <taxon>Bacillati</taxon>
        <taxon>Actinomycetota</taxon>
        <taxon>Actinomycetes</taxon>
        <taxon>Pseudonocardiales</taxon>
        <taxon>Pseudonocardiaceae</taxon>
        <taxon>Amycolatopsis</taxon>
    </lineage>
</organism>
<sequence length="192" mass="21419">MAALDSPRPGPLASLNGKYHRAALTIFALVVLAHWAEHLVQAFQIYALGWKTSDARGVLGIPFPKLISSEWLHYGYAIVMLVFLFALRKGFAGRSRQWWNLALGLQFWHHIEHLLLLIQAQTGWRLGGGTAPSSIIQLFIPRVELHLFYNTIVTIPMIIAMLVHRKASAIERELTGCTCAPESRRELAAAAS</sequence>
<reference evidence="3" key="1">
    <citation type="journal article" date="2019" name="Int. J. Syst. Evol. Microbiol.">
        <title>The Global Catalogue of Microorganisms (GCM) 10K type strain sequencing project: providing services to taxonomists for standard genome sequencing and annotation.</title>
        <authorList>
            <consortium name="The Broad Institute Genomics Platform"/>
            <consortium name="The Broad Institute Genome Sequencing Center for Infectious Disease"/>
            <person name="Wu L."/>
            <person name="Ma J."/>
        </authorList>
    </citation>
    <scope>NUCLEOTIDE SEQUENCE [LARGE SCALE GENOMIC DNA]</scope>
    <source>
        <strain evidence="3">CGMCC 4.7676</strain>
    </source>
</reference>
<feature type="transmembrane region" description="Helical" evidence="1">
    <location>
        <begin position="71"/>
        <end position="87"/>
    </location>
</feature>
<protein>
    <submittedName>
        <fullName evidence="2">Uncharacterized protein</fullName>
    </submittedName>
</protein>
<keyword evidence="3" id="KW-1185">Reference proteome</keyword>
<gene>
    <name evidence="2" type="ORF">ACFOSH_04235</name>
</gene>
<evidence type="ECO:0000313" key="2">
    <source>
        <dbReference type="EMBL" id="MFC3448634.1"/>
    </source>
</evidence>
<dbReference type="EMBL" id="JBHRWK010000008">
    <property type="protein sequence ID" value="MFC3448634.1"/>
    <property type="molecule type" value="Genomic_DNA"/>
</dbReference>
<comment type="caution">
    <text evidence="2">The sequence shown here is derived from an EMBL/GenBank/DDBJ whole genome shotgun (WGS) entry which is preliminary data.</text>
</comment>
<proteinExistence type="predicted"/>